<keyword evidence="4" id="KW-1185">Reference proteome</keyword>
<evidence type="ECO:0000313" key="3">
    <source>
        <dbReference type="EMBL" id="UXX77924.1"/>
    </source>
</evidence>
<dbReference type="InterPro" id="IPR002126">
    <property type="entry name" value="Cadherin-like_dom"/>
</dbReference>
<dbReference type="Pfam" id="PF18962">
    <property type="entry name" value="Por_Secre_tail"/>
    <property type="match status" value="1"/>
</dbReference>
<accession>A0ABY6CVI6</accession>
<evidence type="ECO:0000259" key="2">
    <source>
        <dbReference type="PROSITE" id="PS50268"/>
    </source>
</evidence>
<proteinExistence type="predicted"/>
<dbReference type="SUPFAM" id="SSF49313">
    <property type="entry name" value="Cadherin-like"/>
    <property type="match status" value="1"/>
</dbReference>
<dbReference type="InterPro" id="IPR028994">
    <property type="entry name" value="Integrin_alpha_N"/>
</dbReference>
<dbReference type="Gene3D" id="2.60.40.60">
    <property type="entry name" value="Cadherins"/>
    <property type="match status" value="1"/>
</dbReference>
<dbReference type="Pfam" id="PF13517">
    <property type="entry name" value="FG-GAP_3"/>
    <property type="match status" value="5"/>
</dbReference>
<dbReference type="RefSeq" id="WP_263049671.1">
    <property type="nucleotide sequence ID" value="NZ_CP106735.1"/>
</dbReference>
<evidence type="ECO:0000256" key="1">
    <source>
        <dbReference type="ARBA" id="ARBA00022729"/>
    </source>
</evidence>
<name>A0ABY6CVI6_9BACT</name>
<dbReference type="EMBL" id="CP106735">
    <property type="protein sequence ID" value="UXX77924.1"/>
    <property type="molecule type" value="Genomic_DNA"/>
</dbReference>
<dbReference type="PROSITE" id="PS50268">
    <property type="entry name" value="CADHERIN_2"/>
    <property type="match status" value="1"/>
</dbReference>
<gene>
    <name evidence="3" type="ORF">N7E81_11160</name>
</gene>
<keyword evidence="1" id="KW-0732">Signal</keyword>
<dbReference type="InterPro" id="IPR013517">
    <property type="entry name" value="FG-GAP"/>
</dbReference>
<dbReference type="InterPro" id="IPR015919">
    <property type="entry name" value="Cadherin-like_sf"/>
</dbReference>
<dbReference type="Pfam" id="PF00028">
    <property type="entry name" value="Cadherin"/>
    <property type="match status" value="1"/>
</dbReference>
<evidence type="ECO:0000313" key="4">
    <source>
        <dbReference type="Proteomes" id="UP001062165"/>
    </source>
</evidence>
<reference evidence="3" key="1">
    <citation type="submission" date="2022-10" db="EMBL/GenBank/DDBJ databases">
        <title>Comparative genomics and taxonomic characterization of three novel marine species of genus Reichenbachiella exhibiting antioxidant and polysaccharide degradation activities.</title>
        <authorList>
            <person name="Muhammad N."/>
            <person name="Lee Y.-J."/>
            <person name="Ko J."/>
            <person name="Kim S.-G."/>
        </authorList>
    </citation>
    <scope>NUCLEOTIDE SEQUENCE</scope>
    <source>
        <strain evidence="3">Wsw4-B4</strain>
    </source>
</reference>
<feature type="domain" description="Cadherin" evidence="2">
    <location>
        <begin position="1021"/>
        <end position="1134"/>
    </location>
</feature>
<dbReference type="NCBIfam" id="TIGR04183">
    <property type="entry name" value="Por_Secre_tail"/>
    <property type="match status" value="1"/>
</dbReference>
<dbReference type="SUPFAM" id="SSF69318">
    <property type="entry name" value="Integrin alpha N-terminal domain"/>
    <property type="match status" value="3"/>
</dbReference>
<organism evidence="3 4">
    <name type="scientific">Reichenbachiella carrageenanivorans</name>
    <dbReference type="NCBI Taxonomy" id="2979869"/>
    <lineage>
        <taxon>Bacteria</taxon>
        <taxon>Pseudomonadati</taxon>
        <taxon>Bacteroidota</taxon>
        <taxon>Cytophagia</taxon>
        <taxon>Cytophagales</taxon>
        <taxon>Reichenbachiellaceae</taxon>
        <taxon>Reichenbachiella</taxon>
    </lineage>
</organism>
<protein>
    <submittedName>
        <fullName evidence="3">FG-GAP-like repeat-containing protein</fullName>
    </submittedName>
</protein>
<dbReference type="Proteomes" id="UP001062165">
    <property type="component" value="Chromosome"/>
</dbReference>
<dbReference type="SMART" id="SM00112">
    <property type="entry name" value="CA"/>
    <property type="match status" value="1"/>
</dbReference>
<sequence>MKKPQLRFSGGTVRYRLFRKYRNLYRRMRVLLASENPCEREVKRLTSKLQNVYHRLERALLRIGVQVAGTALALTLTATLSQAQTLTFEKQVFPGSEVLFDGIELDDDATPTFVDIDNDGDMDLFVGKEYGYYVGFYYYENVGSAAAPHFKKRTGADNPLGLVNDIYNSNVTFADIDADGDLDALVGEENGGLFYYKNTGTASAPAFEEQTGENNPFDGISTDYDYSNPALVDIDADGDFDLFIGDYYGYIYYYKNTGTASAPAFEAQTGGASPFGSDSIVDGYATPTFVDIDNDGDFDMVSGNEEEYIQFFKNTGSASAPDFIELEDRANPFSLIGYNEGGDRSHPAFADLDGDGDLDLLVGDDDGYLTYYKNKGTASEPDFGTTPFSGLHAPRYATPTFVDFDGDGDLDVLTGSINSDILYYKNTGTATHPAFEEQTDEANPFDDISVLEYSSISLADLDADGDLDALAGDGYGYIIYLEKTDEGFLKHTSGSSNPFGFEYFNEWVNPELVDIDDDGDFDVFLGTSYGSVLYYKNTGSASNPAFTEQTGADNPFGDDQIVNYKSSPTFGDFDGDGDLDAVSGDEYGYIHYFRNTGTVSAPAFVKLKDSNNPFDGIEVDDYSFTTAADLDNDGDMDLLVGEGYGSFHYFKNTGTASAPAFDNGKPAPNPLNPLDLVSNEVEYSVPTFVDIDGDGDMDAFVGTAYDGISFYKNTGTTATAAFSEQTETSNPFHELIRGSGGYPEDEGENYRTLIEGPVEEPGLTHISKSNPIFVDMDGDGDMDAIVGSSGGNIYYFENTGTASAPAFIEQTDEDNPFGNLGNEEGGELIPGRIQEGFSVSRSAPQLKDLDADGDLDLLVGSSQGPLYYFENTGSVSAPAFSQLTGANNPFDGIGGYQGGDFRQLDEGGESESIRYSKPALEDFDMDGDLDLLVGSKYGTIHYYINTGSASAPAFEKQTGSANPFDGEILGVYSTPAAVDIDGDGDMDVFVGTYENGISFYKNTTNSKPVITSNGGGDAAAVSVDENQTAVTTVTATDKDGDAIAYSISNGADKALFSIDASTGVLTFKAAPDFEAPADANADNQYVVEVSATDNGDGSLSDVQTLTISVKDVNDNVTSVDDLERSISVYPNPTNSLITVNGLSSNIQSIRLLDFSGKILLEKAGQAQEMSIDLSAYQAGIYIMRIQTDKALLSHKIEKY</sequence>
<dbReference type="Gene3D" id="2.130.10.130">
    <property type="entry name" value="Integrin alpha, N-terminal"/>
    <property type="match status" value="4"/>
</dbReference>
<dbReference type="PANTHER" id="PTHR44103:SF1">
    <property type="entry name" value="PROPROTEIN CONVERTASE P"/>
    <property type="match status" value="1"/>
</dbReference>
<dbReference type="InterPro" id="IPR026444">
    <property type="entry name" value="Secre_tail"/>
</dbReference>
<dbReference type="PANTHER" id="PTHR44103">
    <property type="entry name" value="PROPROTEIN CONVERTASE P"/>
    <property type="match status" value="1"/>
</dbReference>
<dbReference type="CDD" id="cd11304">
    <property type="entry name" value="Cadherin_repeat"/>
    <property type="match status" value="1"/>
</dbReference>